<keyword evidence="1" id="KW-1133">Transmembrane helix</keyword>
<evidence type="ECO:0000256" key="1">
    <source>
        <dbReference type="SAM" id="Phobius"/>
    </source>
</evidence>
<evidence type="ECO:0008006" key="4">
    <source>
        <dbReference type="Google" id="ProtNLM"/>
    </source>
</evidence>
<proteinExistence type="predicted"/>
<evidence type="ECO:0000313" key="2">
    <source>
        <dbReference type="EMBL" id="MFC3457008.1"/>
    </source>
</evidence>
<evidence type="ECO:0000313" key="3">
    <source>
        <dbReference type="Proteomes" id="UP001595665"/>
    </source>
</evidence>
<name>A0ABV7PG59_9BURK</name>
<dbReference type="EMBL" id="JBHRVV010000001">
    <property type="protein sequence ID" value="MFC3457008.1"/>
    <property type="molecule type" value="Genomic_DNA"/>
</dbReference>
<sequence length="164" mass="17919">MRDACHTADPEHAIDPTPALAPAQDDRGALWRPSAVAAWSLVFTPAFGSWLLMHNWRILGDERAAAGARRWLGASLAMLALQLLAGAVNRRLNGDSPLFQWLALAWLALWLLGAAWPQWAAVRRRYGRRYPRRGWNGALGLAVACGAACWAAGFLATAFLLSFT</sequence>
<keyword evidence="1" id="KW-0472">Membrane</keyword>
<keyword evidence="3" id="KW-1185">Reference proteome</keyword>
<comment type="caution">
    <text evidence="2">The sequence shown here is derived from an EMBL/GenBank/DDBJ whole genome shotgun (WGS) entry which is preliminary data.</text>
</comment>
<accession>A0ABV7PG59</accession>
<reference evidence="3" key="1">
    <citation type="journal article" date="2019" name="Int. J. Syst. Evol. Microbiol.">
        <title>The Global Catalogue of Microorganisms (GCM) 10K type strain sequencing project: providing services to taxonomists for standard genome sequencing and annotation.</title>
        <authorList>
            <consortium name="The Broad Institute Genomics Platform"/>
            <consortium name="The Broad Institute Genome Sequencing Center for Infectious Disease"/>
            <person name="Wu L."/>
            <person name="Ma J."/>
        </authorList>
    </citation>
    <scope>NUCLEOTIDE SEQUENCE [LARGE SCALE GENOMIC DNA]</scope>
    <source>
        <strain evidence="3">CCM 7480</strain>
    </source>
</reference>
<dbReference type="Proteomes" id="UP001595665">
    <property type="component" value="Unassembled WGS sequence"/>
</dbReference>
<feature type="transmembrane region" description="Helical" evidence="1">
    <location>
        <begin position="71"/>
        <end position="92"/>
    </location>
</feature>
<feature type="transmembrane region" description="Helical" evidence="1">
    <location>
        <begin position="36"/>
        <end position="59"/>
    </location>
</feature>
<feature type="transmembrane region" description="Helical" evidence="1">
    <location>
        <begin position="138"/>
        <end position="161"/>
    </location>
</feature>
<keyword evidence="1" id="KW-0812">Transmembrane</keyword>
<dbReference type="RefSeq" id="WP_379733120.1">
    <property type="nucleotide sequence ID" value="NZ_JBHRVV010000001.1"/>
</dbReference>
<organism evidence="2 3">
    <name type="scientific">Massilia haematophila</name>
    <dbReference type="NCBI Taxonomy" id="457923"/>
    <lineage>
        <taxon>Bacteria</taxon>
        <taxon>Pseudomonadati</taxon>
        <taxon>Pseudomonadota</taxon>
        <taxon>Betaproteobacteria</taxon>
        <taxon>Burkholderiales</taxon>
        <taxon>Oxalobacteraceae</taxon>
        <taxon>Telluria group</taxon>
        <taxon>Massilia</taxon>
    </lineage>
</organism>
<feature type="transmembrane region" description="Helical" evidence="1">
    <location>
        <begin position="98"/>
        <end position="117"/>
    </location>
</feature>
<gene>
    <name evidence="2" type="ORF">ACFOPH_01920</name>
</gene>
<protein>
    <recommendedName>
        <fullName evidence="4">DUF4149 domain-containing protein</fullName>
    </recommendedName>
</protein>